<sequence>MVHASAADPMPSSWRQVVMMGHVLEDRWPAAFRVPRRAAAVAGTCVLVVATSACSSLDPAASCTSLTPPFGLAFDLSALGDVAQSPTGPRTADYCLDDVCRSVPLRLFTGPVEQRTKDPSALFITDRAMSVDPTAQLRLRDAADSITQTASTAVRPREVTSDVNPECATTGRWGVVRWEADGGLTDVTATSPLPATLHAR</sequence>
<dbReference type="Proteomes" id="UP000521922">
    <property type="component" value="Unassembled WGS sequence"/>
</dbReference>
<proteinExistence type="predicted"/>
<dbReference type="RefSeq" id="WP_179755687.1">
    <property type="nucleotide sequence ID" value="NZ_JACCBB010000001.1"/>
</dbReference>
<evidence type="ECO:0000313" key="2">
    <source>
        <dbReference type="Proteomes" id="UP000521922"/>
    </source>
</evidence>
<reference evidence="1 2" key="1">
    <citation type="submission" date="2020-07" db="EMBL/GenBank/DDBJ databases">
        <title>Sequencing the genomes of 1000 actinobacteria strains.</title>
        <authorList>
            <person name="Klenk H.-P."/>
        </authorList>
    </citation>
    <scope>NUCLEOTIDE SEQUENCE [LARGE SCALE GENOMIC DNA]</scope>
    <source>
        <strain evidence="1 2">DSM 7487</strain>
    </source>
</reference>
<protein>
    <submittedName>
        <fullName evidence="1">Uncharacterized protein</fullName>
    </submittedName>
</protein>
<dbReference type="EMBL" id="JACCBB010000001">
    <property type="protein sequence ID" value="NYD24958.1"/>
    <property type="molecule type" value="Genomic_DNA"/>
</dbReference>
<accession>A0A7Y9DQR9</accession>
<evidence type="ECO:0000313" key="1">
    <source>
        <dbReference type="EMBL" id="NYD24958.1"/>
    </source>
</evidence>
<gene>
    <name evidence="1" type="ORF">BJ968_004498</name>
</gene>
<name>A0A7Y9DQR9_9ACTN</name>
<dbReference type="AlphaFoldDB" id="A0A7Y9DQR9"/>
<comment type="caution">
    <text evidence="1">The sequence shown here is derived from an EMBL/GenBank/DDBJ whole genome shotgun (WGS) entry which is preliminary data.</text>
</comment>
<organism evidence="1 2">
    <name type="scientific">Kineococcus aurantiacus</name>
    <dbReference type="NCBI Taxonomy" id="37633"/>
    <lineage>
        <taxon>Bacteria</taxon>
        <taxon>Bacillati</taxon>
        <taxon>Actinomycetota</taxon>
        <taxon>Actinomycetes</taxon>
        <taxon>Kineosporiales</taxon>
        <taxon>Kineosporiaceae</taxon>
        <taxon>Kineococcus</taxon>
    </lineage>
</organism>
<keyword evidence="2" id="KW-1185">Reference proteome</keyword>